<dbReference type="InterPro" id="IPR015946">
    <property type="entry name" value="KH_dom-like_a/b"/>
</dbReference>
<accession>A3VDB9</accession>
<dbReference type="PANTHER" id="PTHR39624:SF2">
    <property type="entry name" value="OSMC-LIKE PROTEIN"/>
    <property type="match status" value="1"/>
</dbReference>
<dbReference type="Gene3D" id="3.30.300.20">
    <property type="match status" value="1"/>
</dbReference>
<gene>
    <name evidence="2" type="ORF">RB2654_02304</name>
</gene>
<dbReference type="SUPFAM" id="SSF82784">
    <property type="entry name" value="OsmC-like"/>
    <property type="match status" value="1"/>
</dbReference>
<dbReference type="InterPro" id="IPR003718">
    <property type="entry name" value="OsmC/Ohr_fam"/>
</dbReference>
<dbReference type="InterPro" id="IPR036102">
    <property type="entry name" value="OsmC/Ohrsf"/>
</dbReference>
<dbReference type="EMBL" id="AAMT01000004">
    <property type="protein sequence ID" value="EAQ13508.1"/>
    <property type="molecule type" value="Genomic_DNA"/>
</dbReference>
<dbReference type="PANTHER" id="PTHR39624">
    <property type="entry name" value="PROTEIN INVOLVED IN RIMO-MEDIATED BETA-METHYLTHIOLATION OF RIBOSOMAL PROTEIN S12 YCAO"/>
    <property type="match status" value="1"/>
</dbReference>
<dbReference type="eggNOG" id="COG1073">
    <property type="taxonomic scope" value="Bacteria"/>
</dbReference>
<dbReference type="RefSeq" id="WP_008328341.1">
    <property type="nucleotide sequence ID" value="NZ_CH902578.1"/>
</dbReference>
<dbReference type="Pfam" id="PF12697">
    <property type="entry name" value="Abhydrolase_6"/>
    <property type="match status" value="1"/>
</dbReference>
<dbReference type="Proteomes" id="UP000002931">
    <property type="component" value="Unassembled WGS sequence"/>
</dbReference>
<dbReference type="InterPro" id="IPR000073">
    <property type="entry name" value="AB_hydrolase_1"/>
</dbReference>
<dbReference type="STRING" id="314271.RB2654_02304"/>
<sequence>MTTEKFEFEGHDGSMLAARLDLPTGRVRATALFAHCFTCSKDILPARRIAQRLNAAGIAVLRFDFTGLGHSEGEFSNTTFTSNVEDLTKAAQALAARDLGPALLIGHSLGGAAVLKAAGQIGGIKAVVTLGAPFAPDHVTHNFADKLDEITRDGSAEVNLGGRTFTIGRDFVEDIRAESLKPAIRDLHAALLVMHAPRDAVVGIDNAESIFRAAKHPKSFVTLDDADHLISRGEDAEYAASVIAAWAERYLDLGSAETTEAVPEGVLRVREADAEGFLQDVSHGPHHLYADEPVDFGGTNRGLSPYGFLSAGLGACTSMTIRMYARRKGWPLKDIQVDVTHAKVHAKDADPDTPPQKVDEFIRKITLTGDLDAEQRQRLLEIADKCPVHKTLHQDNRIVTELTHTA</sequence>
<evidence type="ECO:0000313" key="3">
    <source>
        <dbReference type="Proteomes" id="UP000002931"/>
    </source>
</evidence>
<protein>
    <submittedName>
        <fullName evidence="2">OsmC-like family protein</fullName>
    </submittedName>
</protein>
<proteinExistence type="predicted"/>
<dbReference type="SUPFAM" id="SSF53474">
    <property type="entry name" value="alpha/beta-Hydrolases"/>
    <property type="match status" value="1"/>
</dbReference>
<evidence type="ECO:0000259" key="1">
    <source>
        <dbReference type="Pfam" id="PF12697"/>
    </source>
</evidence>
<dbReference type="InterPro" id="IPR029058">
    <property type="entry name" value="AB_hydrolase_fold"/>
</dbReference>
<dbReference type="AlphaFoldDB" id="A3VDB9"/>
<comment type="caution">
    <text evidence="2">The sequence shown here is derived from an EMBL/GenBank/DDBJ whole genome shotgun (WGS) entry which is preliminary data.</text>
</comment>
<reference evidence="2 3" key="1">
    <citation type="journal article" date="2010" name="J. Bacteriol.">
        <title>Genome sequences of Pelagibaca bermudensis HTCC2601T and Maritimibacter alkaliphilus HTCC2654T, the type strains of two marine Roseobacter genera.</title>
        <authorList>
            <person name="Thrash J.C."/>
            <person name="Cho J.C."/>
            <person name="Ferriera S."/>
            <person name="Johnson J."/>
            <person name="Vergin K.L."/>
            <person name="Giovannoni S.J."/>
        </authorList>
    </citation>
    <scope>NUCLEOTIDE SEQUENCE [LARGE SCALE GENOMIC DNA]</scope>
    <source>
        <strain evidence="2 3">HTCC2654</strain>
    </source>
</reference>
<dbReference type="ESTHER" id="9rhob-a3vdb9">
    <property type="family name" value="Est-OsmC"/>
</dbReference>
<keyword evidence="3" id="KW-1185">Reference proteome</keyword>
<dbReference type="Pfam" id="PF02566">
    <property type="entry name" value="OsmC"/>
    <property type="match status" value="1"/>
</dbReference>
<dbReference type="HOGENOM" id="CLU_681299_0_0_5"/>
<name>A3VDB9_9RHOB</name>
<dbReference type="eggNOG" id="COG1765">
    <property type="taxonomic scope" value="Bacteria"/>
</dbReference>
<dbReference type="Gene3D" id="3.40.50.1820">
    <property type="entry name" value="alpha/beta hydrolase"/>
    <property type="match status" value="1"/>
</dbReference>
<feature type="domain" description="AB hydrolase-1" evidence="1">
    <location>
        <begin position="32"/>
        <end position="239"/>
    </location>
</feature>
<dbReference type="OrthoDB" id="9789573at2"/>
<organism evidence="2 3">
    <name type="scientific">Maritimibacter alkaliphilus HTCC2654</name>
    <dbReference type="NCBI Taxonomy" id="314271"/>
    <lineage>
        <taxon>Bacteria</taxon>
        <taxon>Pseudomonadati</taxon>
        <taxon>Pseudomonadota</taxon>
        <taxon>Alphaproteobacteria</taxon>
        <taxon>Rhodobacterales</taxon>
        <taxon>Roseobacteraceae</taxon>
        <taxon>Maritimibacter</taxon>
    </lineage>
</organism>
<evidence type="ECO:0000313" key="2">
    <source>
        <dbReference type="EMBL" id="EAQ13508.1"/>
    </source>
</evidence>